<dbReference type="AlphaFoldDB" id="A0A8E0KL89"/>
<dbReference type="Pfam" id="PF02518">
    <property type="entry name" value="HATPase_c"/>
    <property type="match status" value="1"/>
</dbReference>
<evidence type="ECO:0000313" key="14">
    <source>
        <dbReference type="EMBL" id="GAD58644.1"/>
    </source>
</evidence>
<evidence type="ECO:0000256" key="1">
    <source>
        <dbReference type="ARBA" id="ARBA00000085"/>
    </source>
</evidence>
<keyword evidence="8" id="KW-0418">Kinase</keyword>
<keyword evidence="5" id="KW-0597">Phosphoprotein</keyword>
<dbReference type="OrthoDB" id="9813151at2"/>
<dbReference type="InterPro" id="IPR036890">
    <property type="entry name" value="HATPase_C_sf"/>
</dbReference>
<evidence type="ECO:0000256" key="2">
    <source>
        <dbReference type="ARBA" id="ARBA00004236"/>
    </source>
</evidence>
<keyword evidence="15" id="KW-1185">Reference proteome</keyword>
<evidence type="ECO:0000256" key="8">
    <source>
        <dbReference type="ARBA" id="ARBA00022777"/>
    </source>
</evidence>
<proteinExistence type="predicted"/>
<keyword evidence="12" id="KW-1133">Transmembrane helix</keyword>
<dbReference type="Gene3D" id="3.30.565.10">
    <property type="entry name" value="Histidine kinase-like ATPase, C-terminal domain"/>
    <property type="match status" value="1"/>
</dbReference>
<dbReference type="EC" id="2.7.13.3" evidence="3"/>
<name>A0A8E0KL89_9CAUL</name>
<dbReference type="PROSITE" id="PS50109">
    <property type="entry name" value="HIS_KIN"/>
    <property type="match status" value="1"/>
</dbReference>
<dbReference type="Gene3D" id="1.10.287.130">
    <property type="match status" value="1"/>
</dbReference>
<evidence type="ECO:0000256" key="9">
    <source>
        <dbReference type="ARBA" id="ARBA00022840"/>
    </source>
</evidence>
<dbReference type="SMART" id="SM00388">
    <property type="entry name" value="HisKA"/>
    <property type="match status" value="1"/>
</dbReference>
<evidence type="ECO:0000256" key="11">
    <source>
        <dbReference type="ARBA" id="ARBA00023136"/>
    </source>
</evidence>
<organism evidence="14 15">
    <name type="scientific">Brevundimonas abyssalis TAR-001</name>
    <dbReference type="NCBI Taxonomy" id="1391729"/>
    <lineage>
        <taxon>Bacteria</taxon>
        <taxon>Pseudomonadati</taxon>
        <taxon>Pseudomonadota</taxon>
        <taxon>Alphaproteobacteria</taxon>
        <taxon>Caulobacterales</taxon>
        <taxon>Caulobacteraceae</taxon>
        <taxon>Brevundimonas</taxon>
    </lineage>
</organism>
<evidence type="ECO:0000256" key="10">
    <source>
        <dbReference type="ARBA" id="ARBA00023012"/>
    </source>
</evidence>
<keyword evidence="7" id="KW-0547">Nucleotide-binding</keyword>
<dbReference type="SUPFAM" id="SSF47384">
    <property type="entry name" value="Homodimeric domain of signal transducing histidine kinase"/>
    <property type="match status" value="1"/>
</dbReference>
<dbReference type="Proteomes" id="UP000016569">
    <property type="component" value="Unassembled WGS sequence"/>
</dbReference>
<evidence type="ECO:0000313" key="15">
    <source>
        <dbReference type="Proteomes" id="UP000016569"/>
    </source>
</evidence>
<evidence type="ECO:0000256" key="12">
    <source>
        <dbReference type="SAM" id="Phobius"/>
    </source>
</evidence>
<dbReference type="InterPro" id="IPR005467">
    <property type="entry name" value="His_kinase_dom"/>
</dbReference>
<feature type="domain" description="Histidine kinase" evidence="13">
    <location>
        <begin position="208"/>
        <end position="454"/>
    </location>
</feature>
<dbReference type="Pfam" id="PF00512">
    <property type="entry name" value="HisKA"/>
    <property type="match status" value="1"/>
</dbReference>
<comment type="caution">
    <text evidence="14">The sequence shown here is derived from an EMBL/GenBank/DDBJ whole genome shotgun (WGS) entry which is preliminary data.</text>
</comment>
<feature type="transmembrane region" description="Helical" evidence="12">
    <location>
        <begin position="15"/>
        <end position="32"/>
    </location>
</feature>
<evidence type="ECO:0000256" key="4">
    <source>
        <dbReference type="ARBA" id="ARBA00022475"/>
    </source>
</evidence>
<dbReference type="FunFam" id="3.30.565.10:FF:000006">
    <property type="entry name" value="Sensor histidine kinase WalK"/>
    <property type="match status" value="1"/>
</dbReference>
<dbReference type="InterPro" id="IPR050736">
    <property type="entry name" value="Sensor_HK_Regulatory"/>
</dbReference>
<comment type="subcellular location">
    <subcellularLocation>
        <location evidence="2">Cell membrane</location>
    </subcellularLocation>
</comment>
<dbReference type="InterPro" id="IPR003661">
    <property type="entry name" value="HisK_dim/P_dom"/>
</dbReference>
<gene>
    <name evidence="14" type="ORF">MBEBAB_0894</name>
</gene>
<dbReference type="GO" id="GO:0005886">
    <property type="term" value="C:plasma membrane"/>
    <property type="evidence" value="ECO:0007669"/>
    <property type="project" value="UniProtKB-SubCell"/>
</dbReference>
<dbReference type="GO" id="GO:0005524">
    <property type="term" value="F:ATP binding"/>
    <property type="evidence" value="ECO:0007669"/>
    <property type="project" value="UniProtKB-KW"/>
</dbReference>
<dbReference type="SMART" id="SM00387">
    <property type="entry name" value="HATPase_c"/>
    <property type="match status" value="1"/>
</dbReference>
<keyword evidence="11 12" id="KW-0472">Membrane</keyword>
<dbReference type="CDD" id="cd00075">
    <property type="entry name" value="HATPase"/>
    <property type="match status" value="1"/>
</dbReference>
<protein>
    <recommendedName>
        <fullName evidence="3">histidine kinase</fullName>
        <ecNumber evidence="3">2.7.13.3</ecNumber>
    </recommendedName>
</protein>
<reference evidence="15" key="1">
    <citation type="journal article" date="2013" name="Genome Announc.">
        <title>Draft Genome Sequence of the Dimorphic Prosthecate Bacterium Brevundimonas abyssalis TAR-001T.</title>
        <authorList>
            <person name="Tsubouchi T."/>
            <person name="Nishi S."/>
            <person name="Usui K."/>
            <person name="Shimane Y."/>
            <person name="Takaki Y."/>
            <person name="Maruyama T."/>
            <person name="Hatada Y."/>
        </authorList>
    </citation>
    <scope>NUCLEOTIDE SEQUENCE [LARGE SCALE GENOMIC DNA]</scope>
    <source>
        <strain evidence="15">TAR-001</strain>
    </source>
</reference>
<dbReference type="FunFam" id="1.10.287.130:FF:000008">
    <property type="entry name" value="Two-component sensor histidine kinase"/>
    <property type="match status" value="1"/>
</dbReference>
<keyword evidence="6" id="KW-0808">Transferase</keyword>
<keyword evidence="12" id="KW-0812">Transmembrane</keyword>
<dbReference type="EMBL" id="BATC01000010">
    <property type="protein sequence ID" value="GAD58644.1"/>
    <property type="molecule type" value="Genomic_DNA"/>
</dbReference>
<dbReference type="RefSeq" id="WP_021696740.1">
    <property type="nucleotide sequence ID" value="NZ_BATC01000010.1"/>
</dbReference>
<dbReference type="PANTHER" id="PTHR43711">
    <property type="entry name" value="TWO-COMPONENT HISTIDINE KINASE"/>
    <property type="match status" value="1"/>
</dbReference>
<keyword evidence="9" id="KW-0067">ATP-binding</keyword>
<keyword evidence="10" id="KW-0902">Two-component regulatory system</keyword>
<evidence type="ECO:0000256" key="3">
    <source>
        <dbReference type="ARBA" id="ARBA00012438"/>
    </source>
</evidence>
<comment type="catalytic activity">
    <reaction evidence="1">
        <text>ATP + protein L-histidine = ADP + protein N-phospho-L-histidine.</text>
        <dbReference type="EC" id="2.7.13.3"/>
    </reaction>
</comment>
<dbReference type="PRINTS" id="PR00344">
    <property type="entry name" value="BCTRLSENSOR"/>
</dbReference>
<dbReference type="InterPro" id="IPR003594">
    <property type="entry name" value="HATPase_dom"/>
</dbReference>
<dbReference type="InterPro" id="IPR036097">
    <property type="entry name" value="HisK_dim/P_sf"/>
</dbReference>
<evidence type="ECO:0000256" key="7">
    <source>
        <dbReference type="ARBA" id="ARBA00022741"/>
    </source>
</evidence>
<keyword evidence="4" id="KW-1003">Cell membrane</keyword>
<evidence type="ECO:0000256" key="6">
    <source>
        <dbReference type="ARBA" id="ARBA00022679"/>
    </source>
</evidence>
<dbReference type="PANTHER" id="PTHR43711:SF1">
    <property type="entry name" value="HISTIDINE KINASE 1"/>
    <property type="match status" value="1"/>
</dbReference>
<accession>A0A8E0KL89</accession>
<dbReference type="SUPFAM" id="SSF55874">
    <property type="entry name" value="ATPase domain of HSP90 chaperone/DNA topoisomerase II/histidine kinase"/>
    <property type="match status" value="1"/>
</dbReference>
<dbReference type="GO" id="GO:0000155">
    <property type="term" value="F:phosphorelay sensor kinase activity"/>
    <property type="evidence" value="ECO:0007669"/>
    <property type="project" value="InterPro"/>
</dbReference>
<evidence type="ECO:0000256" key="5">
    <source>
        <dbReference type="ARBA" id="ARBA00022553"/>
    </source>
</evidence>
<dbReference type="InterPro" id="IPR004358">
    <property type="entry name" value="Sig_transdc_His_kin-like_C"/>
</dbReference>
<dbReference type="CDD" id="cd00082">
    <property type="entry name" value="HisKA"/>
    <property type="match status" value="1"/>
</dbReference>
<evidence type="ECO:0000259" key="13">
    <source>
        <dbReference type="PROSITE" id="PS50109"/>
    </source>
</evidence>
<sequence>MTDTRAAARIDLDPLRRWVVILPALAAMGLAAVLQPGVAPVLAAGAVVTVMALVLLRRPSLALPISEQDEPDVSAAGAALAAEALEALPDPLLVIAGDDAEDVGDRAIVRANAAAAALLRLPSGGQDHPLHAAIRDPNLLEAIDEALFGRRTQSIDYEPGGAQDRHWSAWVAPLPGHGEAEGRLAVLRLRDETDSKRAEMMRVDFLANASHELRTPLASLSGFIETLRGHARDDPAAREKFLSIMAVQAERMTRLVADLLSLSRIELNEHIPPSGKVDLAGAVSDVVDATGPLAARRGIRLKVTREGEGSASVTGDRDQLIQVIQNLTDNAIKYSPDDTEVEIDLRVGVGADDAARVRTPNAAGLPLLTPDRDSQARYVLITVRDHGPGLARETMPRLTERFYRVEGQKSGERLGTGLGLAIVKHIVNRHRGGMTVESIVGEGAAFGVYLPLRVAAP</sequence>